<proteinExistence type="predicted"/>
<evidence type="ECO:0000313" key="1">
    <source>
        <dbReference type="EMBL" id="TFK18036.1"/>
    </source>
</evidence>
<evidence type="ECO:0000313" key="2">
    <source>
        <dbReference type="Proteomes" id="UP000307440"/>
    </source>
</evidence>
<sequence length="146" mass="15955">MGGMTVDVVFVNVGICGDKTKSPLFASVGDQVRFPNSPSVSPPAARQQVMKGGTVGDVVSDFVRMPYDCERNHPTFLVDSDHTFLVRTSNPEWLPGRSHQLCDAIDILLRPASENSAEERKHQGTVKLGSGTFRISGRKYMCTLLS</sequence>
<keyword evidence="2" id="KW-1185">Reference proteome</keyword>
<gene>
    <name evidence="1" type="ORF">FA15DRAFT_760812</name>
</gene>
<accession>A0A5C3KD84</accession>
<reference evidence="1 2" key="1">
    <citation type="journal article" date="2019" name="Nat. Ecol. Evol.">
        <title>Megaphylogeny resolves global patterns of mushroom evolution.</title>
        <authorList>
            <person name="Varga T."/>
            <person name="Krizsan K."/>
            <person name="Foldi C."/>
            <person name="Dima B."/>
            <person name="Sanchez-Garcia M."/>
            <person name="Sanchez-Ramirez S."/>
            <person name="Szollosi G.J."/>
            <person name="Szarkandi J.G."/>
            <person name="Papp V."/>
            <person name="Albert L."/>
            <person name="Andreopoulos W."/>
            <person name="Angelini C."/>
            <person name="Antonin V."/>
            <person name="Barry K.W."/>
            <person name="Bougher N.L."/>
            <person name="Buchanan P."/>
            <person name="Buyck B."/>
            <person name="Bense V."/>
            <person name="Catcheside P."/>
            <person name="Chovatia M."/>
            <person name="Cooper J."/>
            <person name="Damon W."/>
            <person name="Desjardin D."/>
            <person name="Finy P."/>
            <person name="Geml J."/>
            <person name="Haridas S."/>
            <person name="Hughes K."/>
            <person name="Justo A."/>
            <person name="Karasinski D."/>
            <person name="Kautmanova I."/>
            <person name="Kiss B."/>
            <person name="Kocsube S."/>
            <person name="Kotiranta H."/>
            <person name="LaButti K.M."/>
            <person name="Lechner B.E."/>
            <person name="Liimatainen K."/>
            <person name="Lipzen A."/>
            <person name="Lukacs Z."/>
            <person name="Mihaltcheva S."/>
            <person name="Morgado L.N."/>
            <person name="Niskanen T."/>
            <person name="Noordeloos M.E."/>
            <person name="Ohm R.A."/>
            <person name="Ortiz-Santana B."/>
            <person name="Ovrebo C."/>
            <person name="Racz N."/>
            <person name="Riley R."/>
            <person name="Savchenko A."/>
            <person name="Shiryaev A."/>
            <person name="Soop K."/>
            <person name="Spirin V."/>
            <person name="Szebenyi C."/>
            <person name="Tomsovsky M."/>
            <person name="Tulloss R.E."/>
            <person name="Uehling J."/>
            <person name="Grigoriev I.V."/>
            <person name="Vagvolgyi C."/>
            <person name="Papp T."/>
            <person name="Martin F.M."/>
            <person name="Miettinen O."/>
            <person name="Hibbett D.S."/>
            <person name="Nagy L.G."/>
        </authorList>
    </citation>
    <scope>NUCLEOTIDE SEQUENCE [LARGE SCALE GENOMIC DNA]</scope>
    <source>
        <strain evidence="1 2">CBS 121175</strain>
    </source>
</reference>
<dbReference type="EMBL" id="ML210439">
    <property type="protein sequence ID" value="TFK18036.1"/>
    <property type="molecule type" value="Genomic_DNA"/>
</dbReference>
<dbReference type="AlphaFoldDB" id="A0A5C3KD84"/>
<name>A0A5C3KD84_COPMA</name>
<organism evidence="1 2">
    <name type="scientific">Coprinopsis marcescibilis</name>
    <name type="common">Agaric fungus</name>
    <name type="synonym">Psathyrella marcescibilis</name>
    <dbReference type="NCBI Taxonomy" id="230819"/>
    <lineage>
        <taxon>Eukaryota</taxon>
        <taxon>Fungi</taxon>
        <taxon>Dikarya</taxon>
        <taxon>Basidiomycota</taxon>
        <taxon>Agaricomycotina</taxon>
        <taxon>Agaricomycetes</taxon>
        <taxon>Agaricomycetidae</taxon>
        <taxon>Agaricales</taxon>
        <taxon>Agaricineae</taxon>
        <taxon>Psathyrellaceae</taxon>
        <taxon>Coprinopsis</taxon>
    </lineage>
</organism>
<dbReference type="Proteomes" id="UP000307440">
    <property type="component" value="Unassembled WGS sequence"/>
</dbReference>
<protein>
    <submittedName>
        <fullName evidence="1">Uncharacterized protein</fullName>
    </submittedName>
</protein>